<evidence type="ECO:0000313" key="4">
    <source>
        <dbReference type="Proteomes" id="UP000694427"/>
    </source>
</evidence>
<dbReference type="PROSITE" id="PS50994">
    <property type="entry name" value="INTEGRASE"/>
    <property type="match status" value="1"/>
</dbReference>
<reference evidence="3" key="2">
    <citation type="submission" date="2025-09" db="UniProtKB">
        <authorList>
            <consortium name="Ensembl"/>
        </authorList>
    </citation>
    <scope>IDENTIFICATION</scope>
</reference>
<evidence type="ECO:0000259" key="2">
    <source>
        <dbReference type="PROSITE" id="PS50994"/>
    </source>
</evidence>
<dbReference type="InterPro" id="IPR001584">
    <property type="entry name" value="Integrase_cat-core"/>
</dbReference>
<dbReference type="GO" id="GO:0003676">
    <property type="term" value="F:nucleic acid binding"/>
    <property type="evidence" value="ECO:0007669"/>
    <property type="project" value="InterPro"/>
</dbReference>
<dbReference type="InterPro" id="IPR050951">
    <property type="entry name" value="Retrovirus_Pol_polyprotein"/>
</dbReference>
<dbReference type="SUPFAM" id="SSF53098">
    <property type="entry name" value="Ribonuclease H-like"/>
    <property type="match status" value="1"/>
</dbReference>
<evidence type="ECO:0000313" key="3">
    <source>
        <dbReference type="Ensembl" id="ENSCCRP00010061744.1"/>
    </source>
</evidence>
<organism evidence="3 4">
    <name type="scientific">Cyprinus carpio</name>
    <name type="common">Common carp</name>
    <dbReference type="NCBI Taxonomy" id="7962"/>
    <lineage>
        <taxon>Eukaryota</taxon>
        <taxon>Metazoa</taxon>
        <taxon>Chordata</taxon>
        <taxon>Craniata</taxon>
        <taxon>Vertebrata</taxon>
        <taxon>Euteleostomi</taxon>
        <taxon>Actinopterygii</taxon>
        <taxon>Neopterygii</taxon>
        <taxon>Teleostei</taxon>
        <taxon>Ostariophysi</taxon>
        <taxon>Cypriniformes</taxon>
        <taxon>Cyprinidae</taxon>
        <taxon>Cyprininae</taxon>
        <taxon>Cyprinus</taxon>
    </lineage>
</organism>
<dbReference type="Ensembl" id="ENSCCRT00010067771.1">
    <property type="protein sequence ID" value="ENSCCRP00010061744.1"/>
    <property type="gene ID" value="ENSCCRG00010026270.1"/>
</dbReference>
<name>A0A8C1QSH1_CYPCA</name>
<keyword evidence="4" id="KW-1185">Reference proteome</keyword>
<feature type="region of interest" description="Disordered" evidence="1">
    <location>
        <begin position="53"/>
        <end position="72"/>
    </location>
</feature>
<dbReference type="GO" id="GO:0015074">
    <property type="term" value="P:DNA integration"/>
    <property type="evidence" value="ECO:0007669"/>
    <property type="project" value="InterPro"/>
</dbReference>
<sequence>IDFLPDTKATTVIKKLKAHFARYGIPNTVVSDNGTQYASQEFQRFSQLWEFEHKTSSPGYPQSNGKAESAVKTAKRLLHKAKASGQDPYLALLDHRNTPTQGLESSPAQRLLNRRTRSLLPAKNSLLQPKVIQADQALVNNQQRQCAYYNRSARDLDALRPGDTVRVQSFEPHAKWKLGKVKRPVDSRSYEVEMDSGAVLRRNRRHLRRAHFVHQTEVVDIETVNTPETHTDTHLRRKTYSHENNCNVFI</sequence>
<evidence type="ECO:0000256" key="1">
    <source>
        <dbReference type="SAM" id="MobiDB-lite"/>
    </source>
</evidence>
<dbReference type="Gene3D" id="3.30.420.10">
    <property type="entry name" value="Ribonuclease H-like superfamily/Ribonuclease H"/>
    <property type="match status" value="1"/>
</dbReference>
<proteinExistence type="predicted"/>
<feature type="domain" description="Integrase catalytic" evidence="2">
    <location>
        <begin position="1"/>
        <end position="137"/>
    </location>
</feature>
<dbReference type="FunFam" id="3.30.420.10:FF:000063">
    <property type="entry name" value="Retrovirus-related Pol polyprotein from transposon 297-like Protein"/>
    <property type="match status" value="1"/>
</dbReference>
<dbReference type="Proteomes" id="UP000694427">
    <property type="component" value="Unplaced"/>
</dbReference>
<accession>A0A8C1QSH1</accession>
<reference evidence="3" key="1">
    <citation type="submission" date="2025-08" db="UniProtKB">
        <authorList>
            <consortium name="Ensembl"/>
        </authorList>
    </citation>
    <scope>IDENTIFICATION</scope>
</reference>
<dbReference type="InterPro" id="IPR012337">
    <property type="entry name" value="RNaseH-like_sf"/>
</dbReference>
<protein>
    <recommendedName>
        <fullName evidence="2">Integrase catalytic domain-containing protein</fullName>
    </recommendedName>
</protein>
<dbReference type="AlphaFoldDB" id="A0A8C1QSH1"/>
<dbReference type="PANTHER" id="PTHR37984">
    <property type="entry name" value="PROTEIN CBG26694"/>
    <property type="match status" value="1"/>
</dbReference>
<feature type="compositionally biased region" description="Polar residues" evidence="1">
    <location>
        <begin position="56"/>
        <end position="66"/>
    </location>
</feature>
<dbReference type="Pfam" id="PF00665">
    <property type="entry name" value="rve"/>
    <property type="match status" value="1"/>
</dbReference>
<dbReference type="InterPro" id="IPR036397">
    <property type="entry name" value="RNaseH_sf"/>
</dbReference>
<dbReference type="PANTHER" id="PTHR37984:SF8">
    <property type="entry name" value="CCHC-TYPE DOMAIN-CONTAINING PROTEIN"/>
    <property type="match status" value="1"/>
</dbReference>